<organism evidence="1 2">
    <name type="scientific">Croceitalea marina</name>
    <dbReference type="NCBI Taxonomy" id="1775166"/>
    <lineage>
        <taxon>Bacteria</taxon>
        <taxon>Pseudomonadati</taxon>
        <taxon>Bacteroidota</taxon>
        <taxon>Flavobacteriia</taxon>
        <taxon>Flavobacteriales</taxon>
        <taxon>Flavobacteriaceae</taxon>
        <taxon>Croceitalea</taxon>
    </lineage>
</organism>
<gene>
    <name evidence="1" type="ORF">ACFSQJ_00850</name>
</gene>
<dbReference type="SUPFAM" id="SSF47781">
    <property type="entry name" value="RuvA domain 2-like"/>
    <property type="match status" value="3"/>
</dbReference>
<dbReference type="EMBL" id="JBHULB010000002">
    <property type="protein sequence ID" value="MFD2585458.1"/>
    <property type="molecule type" value="Genomic_DNA"/>
</dbReference>
<dbReference type="Proteomes" id="UP001597526">
    <property type="component" value="Unassembled WGS sequence"/>
</dbReference>
<name>A0ABW5MTG1_9FLAO</name>
<evidence type="ECO:0000313" key="2">
    <source>
        <dbReference type="Proteomes" id="UP001597526"/>
    </source>
</evidence>
<dbReference type="InterPro" id="IPR010994">
    <property type="entry name" value="RuvA_2-like"/>
</dbReference>
<comment type="caution">
    <text evidence="1">The sequence shown here is derived from an EMBL/GenBank/DDBJ whole genome shotgun (WGS) entry which is preliminary data.</text>
</comment>
<dbReference type="GO" id="GO:0003677">
    <property type="term" value="F:DNA binding"/>
    <property type="evidence" value="ECO:0007669"/>
    <property type="project" value="UniProtKB-KW"/>
</dbReference>
<dbReference type="Pfam" id="PF12836">
    <property type="entry name" value="HHH_3"/>
    <property type="match status" value="2"/>
</dbReference>
<dbReference type="PANTHER" id="PTHR21180">
    <property type="entry name" value="ENDONUCLEASE/EXONUCLEASE/PHOSPHATASE FAMILY DOMAIN-CONTAINING PROTEIN 1"/>
    <property type="match status" value="1"/>
</dbReference>
<dbReference type="InterPro" id="IPR051675">
    <property type="entry name" value="Endo/Exo/Phosphatase_dom_1"/>
</dbReference>
<dbReference type="RefSeq" id="WP_377764857.1">
    <property type="nucleotide sequence ID" value="NZ_JBHULB010000002.1"/>
</dbReference>
<keyword evidence="1" id="KW-0238">DNA-binding</keyword>
<evidence type="ECO:0000313" key="1">
    <source>
        <dbReference type="EMBL" id="MFD2585458.1"/>
    </source>
</evidence>
<protein>
    <submittedName>
        <fullName evidence="1">ComEA family DNA-binding protein</fullName>
    </submittedName>
</protein>
<dbReference type="Gene3D" id="1.10.150.280">
    <property type="entry name" value="AF1531-like domain"/>
    <property type="match status" value="2"/>
</dbReference>
<keyword evidence="2" id="KW-1185">Reference proteome</keyword>
<dbReference type="PANTHER" id="PTHR21180:SF32">
    <property type="entry name" value="ENDONUCLEASE_EXONUCLEASE_PHOSPHATASE FAMILY DOMAIN-CONTAINING PROTEIN 1"/>
    <property type="match status" value="1"/>
</dbReference>
<proteinExistence type="predicted"/>
<accession>A0ABW5MTG1</accession>
<reference evidence="2" key="1">
    <citation type="journal article" date="2019" name="Int. J. Syst. Evol. Microbiol.">
        <title>The Global Catalogue of Microorganisms (GCM) 10K type strain sequencing project: providing services to taxonomists for standard genome sequencing and annotation.</title>
        <authorList>
            <consortium name="The Broad Institute Genomics Platform"/>
            <consortium name="The Broad Institute Genome Sequencing Center for Infectious Disease"/>
            <person name="Wu L."/>
            <person name="Ma J."/>
        </authorList>
    </citation>
    <scope>NUCLEOTIDE SEQUENCE [LARGE SCALE GENOMIC DNA]</scope>
    <source>
        <strain evidence="2">KCTC 52368</strain>
    </source>
</reference>
<sequence length="291" mass="33396">MKNFKSHFRFNKQERSGIFFLLLIIVFLQGVFFYVKLKPFKFEASRIIVDEAEQSRIDSLKQVSRLKDTFKIYPFNPNFITDYKGYTLGMSVEEIDRLITFRSLNKYIDSKEEFQQVTKVNDSLLNKIAPYFKFPDWVKADKKQASQNTSTNIKTETAVVVGDLNQVTATDLRTINGIGTKLSARIIKFRDRLGGFLVGDQLYDVYGLDVEVANRALKKFQVLHPPRIEKININSATVKEIASLVYISYPLAEKIVDLRDVSGGINSFDELTNLDGFPSEKLERIALYLSL</sequence>